<feature type="transmembrane region" description="Helical" evidence="1">
    <location>
        <begin position="9"/>
        <end position="25"/>
    </location>
</feature>
<dbReference type="InterPro" id="IPR033410">
    <property type="entry name" value="DUF5119"/>
</dbReference>
<evidence type="ECO:0000256" key="1">
    <source>
        <dbReference type="SAM" id="Phobius"/>
    </source>
</evidence>
<dbReference type="Proteomes" id="UP000095591">
    <property type="component" value="Unassembled WGS sequence"/>
</dbReference>
<accession>A0A173TGC8</accession>
<dbReference type="RefSeq" id="WP_057319150.1">
    <property type="nucleotide sequence ID" value="NZ_CYXP01000002.1"/>
</dbReference>
<dbReference type="Pfam" id="PF17145">
    <property type="entry name" value="DUF5119"/>
    <property type="match status" value="1"/>
</dbReference>
<protein>
    <recommendedName>
        <fullName evidence="4">DUF5119 domain-containing protein</fullName>
    </recommendedName>
</protein>
<name>A0A173TGC8_PARDI</name>
<evidence type="ECO:0008006" key="4">
    <source>
        <dbReference type="Google" id="ProtNLM"/>
    </source>
</evidence>
<dbReference type="AlphaFoldDB" id="A0A173TGC8"/>
<organism evidence="2 3">
    <name type="scientific">Parabacteroides distasonis</name>
    <dbReference type="NCBI Taxonomy" id="823"/>
    <lineage>
        <taxon>Bacteria</taxon>
        <taxon>Pseudomonadati</taxon>
        <taxon>Bacteroidota</taxon>
        <taxon>Bacteroidia</taxon>
        <taxon>Bacteroidales</taxon>
        <taxon>Tannerellaceae</taxon>
        <taxon>Parabacteroides</taxon>
    </lineage>
</organism>
<sequence length="191" mass="21464">MYRYNKTSIILKISIAILFIIGMVLECSCERSEEPEKRGTGYITCTLRWDSVVAGSPVPEKLRYCIYPSEGGPMIQTDGNANGITLFLPPDKYNVLVFNYDAKNIGFRNMSKFEEAEAYISSLKDLEACQDEVIPLYVATIRSVEVEGDTEKHKELTLSPFFLSKDSSLNLSNERKGIANNINGLKKTSIR</sequence>
<proteinExistence type="predicted"/>
<dbReference type="EMBL" id="CYXP01000002">
    <property type="protein sequence ID" value="CUN00318.1"/>
    <property type="molecule type" value="Genomic_DNA"/>
</dbReference>
<gene>
    <name evidence="2" type="ORF">ERS852429_01530</name>
</gene>
<evidence type="ECO:0000313" key="3">
    <source>
        <dbReference type="Proteomes" id="UP000095591"/>
    </source>
</evidence>
<keyword evidence="1" id="KW-0812">Transmembrane</keyword>
<reference evidence="2 3" key="1">
    <citation type="submission" date="2015-09" db="EMBL/GenBank/DDBJ databases">
        <authorList>
            <consortium name="Pathogen Informatics"/>
        </authorList>
    </citation>
    <scope>NUCLEOTIDE SEQUENCE [LARGE SCALE GENOMIC DNA]</scope>
    <source>
        <strain evidence="2 3">2789STDY5608872</strain>
    </source>
</reference>
<evidence type="ECO:0000313" key="2">
    <source>
        <dbReference type="EMBL" id="CUN00318.1"/>
    </source>
</evidence>
<keyword evidence="1" id="KW-1133">Transmembrane helix</keyword>
<keyword evidence="1" id="KW-0472">Membrane</keyword>